<evidence type="ECO:0000256" key="1">
    <source>
        <dbReference type="SAM" id="MobiDB-lite"/>
    </source>
</evidence>
<reference evidence="2 3" key="1">
    <citation type="journal article" date="2024" name="Nat. Commun.">
        <title>Phylogenomics reveals the evolutionary origins of lichenization in chlorophyte algae.</title>
        <authorList>
            <person name="Puginier C."/>
            <person name="Libourel C."/>
            <person name="Otte J."/>
            <person name="Skaloud P."/>
            <person name="Haon M."/>
            <person name="Grisel S."/>
            <person name="Petersen M."/>
            <person name="Berrin J.G."/>
            <person name="Delaux P.M."/>
            <person name="Dal Grande F."/>
            <person name="Keller J."/>
        </authorList>
    </citation>
    <scope>NUCLEOTIDE SEQUENCE [LARGE SCALE GENOMIC DNA]</scope>
    <source>
        <strain evidence="2 3">SAG 245.80</strain>
    </source>
</reference>
<evidence type="ECO:0000313" key="3">
    <source>
        <dbReference type="Proteomes" id="UP001445335"/>
    </source>
</evidence>
<dbReference type="PANTHER" id="PTHR36971">
    <property type="entry name" value="UNNAMED PRODUCT"/>
    <property type="match status" value="1"/>
</dbReference>
<dbReference type="AlphaFoldDB" id="A0AAW1QX27"/>
<organism evidence="2 3">
    <name type="scientific">Elliptochloris bilobata</name>
    <dbReference type="NCBI Taxonomy" id="381761"/>
    <lineage>
        <taxon>Eukaryota</taxon>
        <taxon>Viridiplantae</taxon>
        <taxon>Chlorophyta</taxon>
        <taxon>core chlorophytes</taxon>
        <taxon>Trebouxiophyceae</taxon>
        <taxon>Trebouxiophyceae incertae sedis</taxon>
        <taxon>Elliptochloris clade</taxon>
        <taxon>Elliptochloris</taxon>
    </lineage>
</organism>
<name>A0AAW1QX27_9CHLO</name>
<gene>
    <name evidence="2" type="ORF">WJX81_004466</name>
</gene>
<sequence>MPGSSARSRARRRAQASGGHRGGCEEGAAARCRVRNVSRASIFRRWLLDTFGREALGAGAGVLDVAGGKGALAFELANLNGLRATVLDPRPLSLGRHALLLQCGFLHRNAAFGAYVDRPLAACVASGPVWPGHLRLVATPRLAAAVMGDPDPDCRTSGAGELVQRLVWEGLQDALSPRWLHAARSHEGGGASLPEGDEDARVQGSVAAAGAARQREDPMASPGVVPPRVVAAAGVAGAAQTVYDVLRECSVVAAMHPDQATEFAIDLAQLGRKPFAIVPCCVHAQAYPERCLADGRPVGTYEELIEYLAARDPAIRVNELPIEGRNLVVYCTAWS</sequence>
<dbReference type="EMBL" id="JALJOU010000068">
    <property type="protein sequence ID" value="KAK9826113.1"/>
    <property type="molecule type" value="Genomic_DNA"/>
</dbReference>
<comment type="caution">
    <text evidence="2">The sequence shown here is derived from an EMBL/GenBank/DDBJ whole genome shotgun (WGS) entry which is preliminary data.</text>
</comment>
<dbReference type="Proteomes" id="UP001445335">
    <property type="component" value="Unassembled WGS sequence"/>
</dbReference>
<keyword evidence="3" id="KW-1185">Reference proteome</keyword>
<dbReference type="PANTHER" id="PTHR36971:SF1">
    <property type="entry name" value="METHYLTRANSFERASE DOMAIN-CONTAINING PROTEIN"/>
    <property type="match status" value="1"/>
</dbReference>
<proteinExistence type="predicted"/>
<protein>
    <recommendedName>
        <fullName evidence="4">Methyltransferase domain-containing protein</fullName>
    </recommendedName>
</protein>
<dbReference type="InterPro" id="IPR029063">
    <property type="entry name" value="SAM-dependent_MTases_sf"/>
</dbReference>
<accession>A0AAW1QX27</accession>
<evidence type="ECO:0000313" key="2">
    <source>
        <dbReference type="EMBL" id="KAK9826113.1"/>
    </source>
</evidence>
<evidence type="ECO:0008006" key="4">
    <source>
        <dbReference type="Google" id="ProtNLM"/>
    </source>
</evidence>
<dbReference type="SUPFAM" id="SSF53335">
    <property type="entry name" value="S-adenosyl-L-methionine-dependent methyltransferases"/>
    <property type="match status" value="1"/>
</dbReference>
<feature type="region of interest" description="Disordered" evidence="1">
    <location>
        <begin position="1"/>
        <end position="25"/>
    </location>
</feature>